<protein>
    <submittedName>
        <fullName evidence="1">Uncharacterized protein</fullName>
    </submittedName>
</protein>
<evidence type="ECO:0000313" key="2">
    <source>
        <dbReference type="Proteomes" id="UP000765509"/>
    </source>
</evidence>
<evidence type="ECO:0000313" key="1">
    <source>
        <dbReference type="EMBL" id="MBW0495611.1"/>
    </source>
</evidence>
<dbReference type="EMBL" id="AVOT02013197">
    <property type="protein sequence ID" value="MBW0495611.1"/>
    <property type="molecule type" value="Genomic_DNA"/>
</dbReference>
<accession>A0A9Q3H8V2</accession>
<dbReference type="OrthoDB" id="2515870at2759"/>
<proteinExistence type="predicted"/>
<keyword evidence="2" id="KW-1185">Reference proteome</keyword>
<sequence>MHPQAFLVEMDSNGKNKLPIFTIEDTISPKQTAGDSPFELQFGQQAILPISIEINTSLDIEWNKISAAEELLEARAINISAKEETEFKAVDKLRDQRNK</sequence>
<dbReference type="Proteomes" id="UP000765509">
    <property type="component" value="Unassembled WGS sequence"/>
</dbReference>
<name>A0A9Q3H8V2_9BASI</name>
<reference evidence="1" key="1">
    <citation type="submission" date="2021-03" db="EMBL/GenBank/DDBJ databases">
        <title>Draft genome sequence of rust myrtle Austropuccinia psidii MF-1, a brazilian biotype.</title>
        <authorList>
            <person name="Quecine M.C."/>
            <person name="Pachon D.M.R."/>
            <person name="Bonatelli M.L."/>
            <person name="Correr F.H."/>
            <person name="Franceschini L.M."/>
            <person name="Leite T.F."/>
            <person name="Margarido G.R.A."/>
            <person name="Almeida C.A."/>
            <person name="Ferrarezi J.A."/>
            <person name="Labate C.A."/>
        </authorList>
    </citation>
    <scope>NUCLEOTIDE SEQUENCE</scope>
    <source>
        <strain evidence="1">MF-1</strain>
    </source>
</reference>
<comment type="caution">
    <text evidence="1">The sequence shown here is derived from an EMBL/GenBank/DDBJ whole genome shotgun (WGS) entry which is preliminary data.</text>
</comment>
<dbReference type="AlphaFoldDB" id="A0A9Q3H8V2"/>
<gene>
    <name evidence="1" type="ORF">O181_035326</name>
</gene>
<organism evidence="1 2">
    <name type="scientific">Austropuccinia psidii MF-1</name>
    <dbReference type="NCBI Taxonomy" id="1389203"/>
    <lineage>
        <taxon>Eukaryota</taxon>
        <taxon>Fungi</taxon>
        <taxon>Dikarya</taxon>
        <taxon>Basidiomycota</taxon>
        <taxon>Pucciniomycotina</taxon>
        <taxon>Pucciniomycetes</taxon>
        <taxon>Pucciniales</taxon>
        <taxon>Sphaerophragmiaceae</taxon>
        <taxon>Austropuccinia</taxon>
    </lineage>
</organism>